<evidence type="ECO:0000256" key="3">
    <source>
        <dbReference type="ARBA" id="ARBA00022692"/>
    </source>
</evidence>
<keyword evidence="12" id="KW-1185">Reference proteome</keyword>
<evidence type="ECO:0000313" key="11">
    <source>
        <dbReference type="EMBL" id="MFC6332071.1"/>
    </source>
</evidence>
<comment type="caution">
    <text evidence="11">The sequence shown here is derived from an EMBL/GenBank/DDBJ whole genome shotgun (WGS) entry which is preliminary data.</text>
</comment>
<proteinExistence type="inferred from homology"/>
<accession>A0ABW1V2I8</accession>
<feature type="transmembrane region" description="Helical" evidence="10">
    <location>
        <begin position="41"/>
        <end position="64"/>
    </location>
</feature>
<feature type="binding site" evidence="10">
    <location>
        <position position="80"/>
    </location>
    <ligand>
        <name>Na(+)</name>
        <dbReference type="ChEBI" id="CHEBI:29101"/>
        <note>structural</note>
    </ligand>
</feature>
<evidence type="ECO:0000256" key="9">
    <source>
        <dbReference type="ARBA" id="ARBA00049940"/>
    </source>
</evidence>
<evidence type="ECO:0000313" key="12">
    <source>
        <dbReference type="Proteomes" id="UP001596233"/>
    </source>
</evidence>
<dbReference type="InterPro" id="IPR003691">
    <property type="entry name" value="FluC"/>
</dbReference>
<comment type="catalytic activity">
    <reaction evidence="8">
        <text>fluoride(in) = fluoride(out)</text>
        <dbReference type="Rhea" id="RHEA:76159"/>
        <dbReference type="ChEBI" id="CHEBI:17051"/>
    </reaction>
    <physiologicalReaction direction="left-to-right" evidence="8">
        <dbReference type="Rhea" id="RHEA:76160"/>
    </physiologicalReaction>
</comment>
<keyword evidence="3 10" id="KW-0812">Transmembrane</keyword>
<feature type="transmembrane region" description="Helical" evidence="10">
    <location>
        <begin position="102"/>
        <end position="122"/>
    </location>
</feature>
<name>A0ABW1V2I8_9BACL</name>
<keyword evidence="6 10" id="KW-0407">Ion channel</keyword>
<evidence type="ECO:0000256" key="5">
    <source>
        <dbReference type="ARBA" id="ARBA00023136"/>
    </source>
</evidence>
<protein>
    <recommendedName>
        <fullName evidence="10">Fluoride-specific ion channel FluC</fullName>
    </recommendedName>
</protein>
<dbReference type="PANTHER" id="PTHR28259:SF1">
    <property type="entry name" value="FLUORIDE EXPORT PROTEIN 1-RELATED"/>
    <property type="match status" value="1"/>
</dbReference>
<keyword evidence="5 10" id="KW-0472">Membrane</keyword>
<comment type="subcellular location">
    <subcellularLocation>
        <location evidence="1 10">Cell membrane</location>
        <topology evidence="1 10">Multi-pass membrane protein</topology>
    </subcellularLocation>
</comment>
<comment type="activity regulation">
    <text evidence="10">Na(+) is not transported, but it plays an essential structural role and its presence is essential for fluoride channel function.</text>
</comment>
<feature type="binding site" evidence="10">
    <location>
        <position position="77"/>
    </location>
    <ligand>
        <name>Na(+)</name>
        <dbReference type="ChEBI" id="CHEBI:29101"/>
        <note>structural</note>
    </ligand>
</feature>
<keyword evidence="10" id="KW-0479">Metal-binding</keyword>
<evidence type="ECO:0000256" key="1">
    <source>
        <dbReference type="ARBA" id="ARBA00004651"/>
    </source>
</evidence>
<keyword evidence="4 10" id="KW-1133">Transmembrane helix</keyword>
<evidence type="ECO:0000256" key="8">
    <source>
        <dbReference type="ARBA" id="ARBA00035585"/>
    </source>
</evidence>
<dbReference type="RefSeq" id="WP_379232047.1">
    <property type="nucleotide sequence ID" value="NZ_JBHSTE010000002.1"/>
</dbReference>
<evidence type="ECO:0000256" key="4">
    <source>
        <dbReference type="ARBA" id="ARBA00022989"/>
    </source>
</evidence>
<reference evidence="12" key="1">
    <citation type="journal article" date="2019" name="Int. J. Syst. Evol. Microbiol.">
        <title>The Global Catalogue of Microorganisms (GCM) 10K type strain sequencing project: providing services to taxonomists for standard genome sequencing and annotation.</title>
        <authorList>
            <consortium name="The Broad Institute Genomics Platform"/>
            <consortium name="The Broad Institute Genome Sequencing Center for Infectious Disease"/>
            <person name="Wu L."/>
            <person name="Ma J."/>
        </authorList>
    </citation>
    <scope>NUCLEOTIDE SEQUENCE [LARGE SCALE GENOMIC DNA]</scope>
    <source>
        <strain evidence="12">PCU 280</strain>
    </source>
</reference>
<organism evidence="11 12">
    <name type="scientific">Paenibacillus septentrionalis</name>
    <dbReference type="NCBI Taxonomy" id="429342"/>
    <lineage>
        <taxon>Bacteria</taxon>
        <taxon>Bacillati</taxon>
        <taxon>Bacillota</taxon>
        <taxon>Bacilli</taxon>
        <taxon>Bacillales</taxon>
        <taxon>Paenibacillaceae</taxon>
        <taxon>Paenibacillus</taxon>
    </lineage>
</organism>
<keyword evidence="10" id="KW-0915">Sodium</keyword>
<evidence type="ECO:0000256" key="2">
    <source>
        <dbReference type="ARBA" id="ARBA00022475"/>
    </source>
</evidence>
<keyword evidence="2 10" id="KW-1003">Cell membrane</keyword>
<feature type="transmembrane region" description="Helical" evidence="10">
    <location>
        <begin position="71"/>
        <end position="90"/>
    </location>
</feature>
<evidence type="ECO:0000256" key="7">
    <source>
        <dbReference type="ARBA" id="ARBA00035120"/>
    </source>
</evidence>
<comment type="function">
    <text evidence="9 10">Fluoride-specific ion channel. Important for reducing fluoride concentration in the cell, thus reducing its toxicity.</text>
</comment>
<gene>
    <name evidence="10" type="primary">fluC</name>
    <name evidence="10" type="synonym">crcB</name>
    <name evidence="11" type="ORF">ACFP56_05505</name>
</gene>
<keyword evidence="10" id="KW-0813">Transport</keyword>
<dbReference type="HAMAP" id="MF_00454">
    <property type="entry name" value="FluC"/>
    <property type="match status" value="1"/>
</dbReference>
<keyword evidence="10" id="KW-0406">Ion transport</keyword>
<evidence type="ECO:0000256" key="6">
    <source>
        <dbReference type="ARBA" id="ARBA00023303"/>
    </source>
</evidence>
<feature type="transmembrane region" description="Helical" evidence="10">
    <location>
        <begin position="12"/>
        <end position="29"/>
    </location>
</feature>
<dbReference type="Proteomes" id="UP001596233">
    <property type="component" value="Unassembled WGS sequence"/>
</dbReference>
<dbReference type="Pfam" id="PF02537">
    <property type="entry name" value="CRCB"/>
    <property type="match status" value="1"/>
</dbReference>
<dbReference type="PANTHER" id="PTHR28259">
    <property type="entry name" value="FLUORIDE EXPORT PROTEIN 1-RELATED"/>
    <property type="match status" value="1"/>
</dbReference>
<comment type="similarity">
    <text evidence="7 10">Belongs to the fluoride channel Fluc/FEX (TC 1.A.43) family.</text>
</comment>
<evidence type="ECO:0000256" key="10">
    <source>
        <dbReference type="HAMAP-Rule" id="MF_00454"/>
    </source>
</evidence>
<dbReference type="EMBL" id="JBHSTE010000002">
    <property type="protein sequence ID" value="MFC6332071.1"/>
    <property type="molecule type" value="Genomic_DNA"/>
</dbReference>
<sequence>MKEIEVKAMQAYRWVALGGATGVFLRGIISELYPLANDFHIVWINIIGSFLIALLFTMFPAGLYDRLRWTLGSGMLGGFTTMSTFSLDLLKLMETKQWLLAVQYLTLSIIGGLLAAWLGYALGNRLKSKGDSA</sequence>